<dbReference type="EMBL" id="CABVHQ010000036">
    <property type="protein sequence ID" value="VVO12747.1"/>
    <property type="molecule type" value="Genomic_DNA"/>
</dbReference>
<dbReference type="Proteomes" id="UP000337909">
    <property type="component" value="Unassembled WGS sequence"/>
</dbReference>
<proteinExistence type="predicted"/>
<sequence>MHKLERANAKESMHLPPYKVTASEHLRLFGRRKKAQLFRCKRGASNAVNAYPMPNRHEIPKTRLSSQLVRIRHIGRHKYREPAIAEEIRDLLRV</sequence>
<gene>
    <name evidence="1" type="ORF">PS691_03540</name>
</gene>
<dbReference type="AlphaFoldDB" id="A0A5E7D5Z5"/>
<organism evidence="1 2">
    <name type="scientific">Pseudomonas fluorescens</name>
    <dbReference type="NCBI Taxonomy" id="294"/>
    <lineage>
        <taxon>Bacteria</taxon>
        <taxon>Pseudomonadati</taxon>
        <taxon>Pseudomonadota</taxon>
        <taxon>Gammaproteobacteria</taxon>
        <taxon>Pseudomonadales</taxon>
        <taxon>Pseudomonadaceae</taxon>
        <taxon>Pseudomonas</taxon>
    </lineage>
</organism>
<name>A0A5E7D5Z5_PSEFL</name>
<accession>A0A5E7D5Z5</accession>
<evidence type="ECO:0000313" key="2">
    <source>
        <dbReference type="Proteomes" id="UP000337909"/>
    </source>
</evidence>
<protein>
    <submittedName>
        <fullName evidence="1">Uncharacterized protein</fullName>
    </submittedName>
</protein>
<reference evidence="1 2" key="1">
    <citation type="submission" date="2019-09" db="EMBL/GenBank/DDBJ databases">
        <authorList>
            <person name="Chandra G."/>
            <person name="Truman W A."/>
        </authorList>
    </citation>
    <scope>NUCLEOTIDE SEQUENCE [LARGE SCALE GENOMIC DNA]</scope>
    <source>
        <strain evidence="1">PS691</strain>
    </source>
</reference>
<evidence type="ECO:0000313" key="1">
    <source>
        <dbReference type="EMBL" id="VVO12747.1"/>
    </source>
</evidence>